<proteinExistence type="predicted"/>
<gene>
    <name evidence="1" type="ORF">IMG5_028940</name>
</gene>
<evidence type="ECO:0000313" key="2">
    <source>
        <dbReference type="Proteomes" id="UP000008983"/>
    </source>
</evidence>
<dbReference type="OMA" id="KSTHNQI"/>
<dbReference type="AlphaFoldDB" id="G0QLD0"/>
<dbReference type="GeneID" id="14910165"/>
<sequence length="235" mass="28151">MLNVLLSKNRIIKLWKIQIFFQCHFQLNYQKEFNNQVQENKNLLQENSFYQNYGWVGLQINLLDNVLKKTIVKFRLNGLKHYNQSQIIDNFDNIIQFPIDYLQKQISNNVNQTLVDEIKQFQIQQNKIIELNISQSVQIILQKLEKQIIFEKGNEYKQQLEINYQKNGYNKLNNIIYNCIGILKSLSIQTNINLTKNEYINNLAISIYDQNLEHFHEINELILSIIDKQNRNNQR</sequence>
<dbReference type="OrthoDB" id="2339771at2759"/>
<evidence type="ECO:0000313" key="1">
    <source>
        <dbReference type="EMBL" id="EGR33976.1"/>
    </source>
</evidence>
<protein>
    <submittedName>
        <fullName evidence="1">Uncharacterized protein</fullName>
    </submittedName>
</protein>
<dbReference type="InParanoid" id="G0QLD0"/>
<dbReference type="RefSeq" id="XP_004039280.1">
    <property type="nucleotide sequence ID" value="XM_004039232.1"/>
</dbReference>
<dbReference type="EMBL" id="GL983246">
    <property type="protein sequence ID" value="EGR33976.1"/>
    <property type="molecule type" value="Genomic_DNA"/>
</dbReference>
<accession>G0QLD0</accession>
<reference evidence="1 2" key="1">
    <citation type="submission" date="2011-07" db="EMBL/GenBank/DDBJ databases">
        <authorList>
            <person name="Coyne R."/>
            <person name="Brami D."/>
            <person name="Johnson J."/>
            <person name="Hostetler J."/>
            <person name="Hannick L."/>
            <person name="Clark T."/>
            <person name="Cassidy-Hanley D."/>
            <person name="Inman J."/>
        </authorList>
    </citation>
    <scope>NUCLEOTIDE SEQUENCE [LARGE SCALE GENOMIC DNA]</scope>
    <source>
        <strain evidence="1 2">G5</strain>
    </source>
</reference>
<keyword evidence="2" id="KW-1185">Reference proteome</keyword>
<dbReference type="STRING" id="857967.G0QLD0"/>
<dbReference type="Proteomes" id="UP000008983">
    <property type="component" value="Unassembled WGS sequence"/>
</dbReference>
<organism evidence="1 2">
    <name type="scientific">Ichthyophthirius multifiliis</name>
    <name type="common">White spot disease agent</name>
    <name type="synonym">Ich</name>
    <dbReference type="NCBI Taxonomy" id="5932"/>
    <lineage>
        <taxon>Eukaryota</taxon>
        <taxon>Sar</taxon>
        <taxon>Alveolata</taxon>
        <taxon>Ciliophora</taxon>
        <taxon>Intramacronucleata</taxon>
        <taxon>Oligohymenophorea</taxon>
        <taxon>Hymenostomatida</taxon>
        <taxon>Ophryoglenina</taxon>
        <taxon>Ichthyophthirius</taxon>
    </lineage>
</organism>
<name>G0QLD0_ICHMU</name>